<dbReference type="EMBL" id="JAMC01000005">
    <property type="protein sequence ID" value="KEJ88885.1"/>
    <property type="molecule type" value="Genomic_DNA"/>
</dbReference>
<keyword evidence="1" id="KW-0812">Transmembrane</keyword>
<proteinExistence type="predicted"/>
<evidence type="ECO:0000313" key="3">
    <source>
        <dbReference type="Proteomes" id="UP000027734"/>
    </source>
</evidence>
<gene>
    <name evidence="2" type="ORF">DSW25_13970</name>
</gene>
<comment type="caution">
    <text evidence="2">The sequence shown here is derived from an EMBL/GenBank/DDBJ whole genome shotgun (WGS) entry which is preliminary data.</text>
</comment>
<name>A0A073IH50_9RHOB</name>
<evidence type="ECO:0000313" key="2">
    <source>
        <dbReference type="EMBL" id="KEJ88885.1"/>
    </source>
</evidence>
<feature type="transmembrane region" description="Helical" evidence="1">
    <location>
        <begin position="6"/>
        <end position="30"/>
    </location>
</feature>
<evidence type="ECO:0008006" key="4">
    <source>
        <dbReference type="Google" id="ProtNLM"/>
    </source>
</evidence>
<dbReference type="AlphaFoldDB" id="A0A073IH50"/>
<feature type="transmembrane region" description="Helical" evidence="1">
    <location>
        <begin position="75"/>
        <end position="99"/>
    </location>
</feature>
<keyword evidence="1" id="KW-0472">Membrane</keyword>
<dbReference type="STRING" id="1300350.Z948_2270"/>
<keyword evidence="1" id="KW-1133">Transmembrane helix</keyword>
<dbReference type="OrthoDB" id="7859028at2"/>
<keyword evidence="3" id="KW-1185">Reference proteome</keyword>
<sequence>MIVLAVLYIILGFGALTALAAMILRIGTLLGQCPESSAAIRAAAVTIATGFAAIGAGGVILIGAVLPLLNDAPMVGFLAALGFAALCLGLGFTQAVGTLRAVMQDYQRKDPVAEPA</sequence>
<evidence type="ECO:0000256" key="1">
    <source>
        <dbReference type="SAM" id="Phobius"/>
    </source>
</evidence>
<dbReference type="eggNOG" id="ENOG50335X5">
    <property type="taxonomic scope" value="Bacteria"/>
</dbReference>
<reference evidence="2 3" key="1">
    <citation type="submission" date="2014-01" db="EMBL/GenBank/DDBJ databases">
        <title>Sulfitobacter donghicola JCM 14565 Genome Sequencing.</title>
        <authorList>
            <person name="Lai Q."/>
            <person name="Hong Z."/>
        </authorList>
    </citation>
    <scope>NUCLEOTIDE SEQUENCE [LARGE SCALE GENOMIC DNA]</scope>
    <source>
        <strain evidence="2 3">JCM 14565</strain>
    </source>
</reference>
<accession>A0A073IH50</accession>
<protein>
    <recommendedName>
        <fullName evidence="4">Sodium:proton antiporter</fullName>
    </recommendedName>
</protein>
<dbReference type="RefSeq" id="WP_025059633.1">
    <property type="nucleotide sequence ID" value="NZ_JAMC01000005.1"/>
</dbReference>
<dbReference type="Proteomes" id="UP000027734">
    <property type="component" value="Unassembled WGS sequence"/>
</dbReference>
<organism evidence="2 3">
    <name type="scientific">Sulfitobacter donghicola DSW-25 = KCTC 12864 = JCM 14565</name>
    <dbReference type="NCBI Taxonomy" id="1300350"/>
    <lineage>
        <taxon>Bacteria</taxon>
        <taxon>Pseudomonadati</taxon>
        <taxon>Pseudomonadota</taxon>
        <taxon>Alphaproteobacteria</taxon>
        <taxon>Rhodobacterales</taxon>
        <taxon>Roseobacteraceae</taxon>
        <taxon>Sulfitobacter</taxon>
    </lineage>
</organism>
<feature type="transmembrane region" description="Helical" evidence="1">
    <location>
        <begin position="42"/>
        <end position="69"/>
    </location>
</feature>